<dbReference type="GO" id="GO:0004497">
    <property type="term" value="F:monooxygenase activity"/>
    <property type="evidence" value="ECO:0007669"/>
    <property type="project" value="UniProtKB-KW"/>
</dbReference>
<evidence type="ECO:0000256" key="6">
    <source>
        <dbReference type="ARBA" id="ARBA00023033"/>
    </source>
</evidence>
<dbReference type="InterPro" id="IPR036396">
    <property type="entry name" value="Cyt_P450_sf"/>
</dbReference>
<dbReference type="RefSeq" id="XP_044722099.1">
    <property type="nucleotide sequence ID" value="XM_044863485.1"/>
</dbReference>
<keyword evidence="10" id="KW-1185">Reference proteome</keyword>
<dbReference type="GO" id="GO:0020037">
    <property type="term" value="F:heme binding"/>
    <property type="evidence" value="ECO:0007669"/>
    <property type="project" value="InterPro"/>
</dbReference>
<sequence>MSISLLLSAYALNLTTFAAILALGFRFIIYPIFFSPLSKVPVAHPLSHVTSLWIQWHRWQGTEFDRISKAFAHKGPYIRIGPSEIVVNTVEAVQSVYGVGANNFDKHPSYDYFITQGVIHQKKPNLTDERKAATGDTFGTMVTYMIYEISRHKGIQEQLRKELLLATNTPKLSSQPLSSIPPSNRLERLVLLNCVIMESLRLRNNAPNLDPRLAPAHGRSEVGALSNVPPGVRIGTYGWLLNRNPEVFPEPEQWQPNRWKSGGPKAAALRNQWLFAFGGGSRGCVGQQVAMEFADEAGYPGANKFVGSNCRERLFIKFEKLARSVGDV</sequence>
<dbReference type="EMBL" id="JAIZPD010000004">
    <property type="protein sequence ID" value="KAH0964586.1"/>
    <property type="molecule type" value="Genomic_DNA"/>
</dbReference>
<evidence type="ECO:0000256" key="5">
    <source>
        <dbReference type="ARBA" id="ARBA00023004"/>
    </source>
</evidence>
<evidence type="ECO:0000256" key="7">
    <source>
        <dbReference type="PIRSR" id="PIRSR602403-1"/>
    </source>
</evidence>
<comment type="cofactor">
    <cofactor evidence="1 7">
        <name>heme</name>
        <dbReference type="ChEBI" id="CHEBI:30413"/>
    </cofactor>
</comment>
<dbReference type="InterPro" id="IPR050121">
    <property type="entry name" value="Cytochrome_P450_monoxygenase"/>
</dbReference>
<dbReference type="Proteomes" id="UP000824596">
    <property type="component" value="Unassembled WGS sequence"/>
</dbReference>
<dbReference type="GO" id="GO:0016705">
    <property type="term" value="F:oxidoreductase activity, acting on paired donors, with incorporation or reduction of molecular oxygen"/>
    <property type="evidence" value="ECO:0007669"/>
    <property type="project" value="InterPro"/>
</dbReference>
<accession>A0A9P8N283</accession>
<gene>
    <name evidence="9" type="ORF">HRG_05014</name>
</gene>
<keyword evidence="5 7" id="KW-0408">Iron</keyword>
<evidence type="ECO:0000256" key="8">
    <source>
        <dbReference type="RuleBase" id="RU000461"/>
    </source>
</evidence>
<dbReference type="PRINTS" id="PR00465">
    <property type="entry name" value="EP450IV"/>
</dbReference>
<dbReference type="SUPFAM" id="SSF48264">
    <property type="entry name" value="Cytochrome P450"/>
    <property type="match status" value="1"/>
</dbReference>
<name>A0A9P8N283_9HYPO</name>
<dbReference type="OrthoDB" id="1470350at2759"/>
<dbReference type="PANTHER" id="PTHR24305:SF166">
    <property type="entry name" value="CYTOCHROME P450 12A4, MITOCHONDRIAL-RELATED"/>
    <property type="match status" value="1"/>
</dbReference>
<dbReference type="PANTHER" id="PTHR24305">
    <property type="entry name" value="CYTOCHROME P450"/>
    <property type="match status" value="1"/>
</dbReference>
<dbReference type="PROSITE" id="PS00086">
    <property type="entry name" value="CYTOCHROME_P450"/>
    <property type="match status" value="1"/>
</dbReference>
<evidence type="ECO:0000256" key="3">
    <source>
        <dbReference type="ARBA" id="ARBA00022617"/>
    </source>
</evidence>
<comment type="caution">
    <text evidence="9">The sequence shown here is derived from an EMBL/GenBank/DDBJ whole genome shotgun (WGS) entry which is preliminary data.</text>
</comment>
<dbReference type="GeneID" id="68354143"/>
<evidence type="ECO:0000256" key="1">
    <source>
        <dbReference type="ARBA" id="ARBA00001971"/>
    </source>
</evidence>
<feature type="binding site" description="axial binding residue" evidence="7">
    <location>
        <position position="284"/>
    </location>
    <ligand>
        <name>heme</name>
        <dbReference type="ChEBI" id="CHEBI:30413"/>
    </ligand>
    <ligandPart>
        <name>Fe</name>
        <dbReference type="ChEBI" id="CHEBI:18248"/>
    </ligandPart>
</feature>
<proteinExistence type="inferred from homology"/>
<dbReference type="InterPro" id="IPR017972">
    <property type="entry name" value="Cyt_P450_CS"/>
</dbReference>
<reference evidence="9" key="1">
    <citation type="submission" date="2021-09" db="EMBL/GenBank/DDBJ databases">
        <title>A high-quality genome of the endoparasitic fungus Hirsutella rhossiliensis with a comparison of Hirsutella genomes reveals transposable elements contributing to genome size variation.</title>
        <authorList>
            <person name="Lin R."/>
            <person name="Jiao Y."/>
            <person name="Sun X."/>
            <person name="Ling J."/>
            <person name="Xie B."/>
            <person name="Cheng X."/>
        </authorList>
    </citation>
    <scope>NUCLEOTIDE SEQUENCE</scope>
    <source>
        <strain evidence="9">HR02</strain>
    </source>
</reference>
<dbReference type="Gene3D" id="1.10.630.10">
    <property type="entry name" value="Cytochrome P450"/>
    <property type="match status" value="1"/>
</dbReference>
<dbReference type="InterPro" id="IPR001128">
    <property type="entry name" value="Cyt_P450"/>
</dbReference>
<keyword evidence="4 7" id="KW-0479">Metal-binding</keyword>
<keyword evidence="6 8" id="KW-0503">Monooxygenase</keyword>
<comment type="similarity">
    <text evidence="2 8">Belongs to the cytochrome P450 family.</text>
</comment>
<evidence type="ECO:0000313" key="10">
    <source>
        <dbReference type="Proteomes" id="UP000824596"/>
    </source>
</evidence>
<dbReference type="GO" id="GO:0005506">
    <property type="term" value="F:iron ion binding"/>
    <property type="evidence" value="ECO:0007669"/>
    <property type="project" value="InterPro"/>
</dbReference>
<protein>
    <submittedName>
        <fullName evidence="9">Cytochrome p450 domain-containing protein</fullName>
    </submittedName>
</protein>
<evidence type="ECO:0000256" key="4">
    <source>
        <dbReference type="ARBA" id="ARBA00022723"/>
    </source>
</evidence>
<dbReference type="AlphaFoldDB" id="A0A9P8N283"/>
<keyword evidence="8" id="KW-0560">Oxidoreductase</keyword>
<evidence type="ECO:0000256" key="2">
    <source>
        <dbReference type="ARBA" id="ARBA00010617"/>
    </source>
</evidence>
<organism evidence="9 10">
    <name type="scientific">Hirsutella rhossiliensis</name>
    <dbReference type="NCBI Taxonomy" id="111463"/>
    <lineage>
        <taxon>Eukaryota</taxon>
        <taxon>Fungi</taxon>
        <taxon>Dikarya</taxon>
        <taxon>Ascomycota</taxon>
        <taxon>Pezizomycotina</taxon>
        <taxon>Sordariomycetes</taxon>
        <taxon>Hypocreomycetidae</taxon>
        <taxon>Hypocreales</taxon>
        <taxon>Ophiocordycipitaceae</taxon>
        <taxon>Hirsutella</taxon>
    </lineage>
</organism>
<keyword evidence="3 7" id="KW-0349">Heme</keyword>
<dbReference type="Pfam" id="PF00067">
    <property type="entry name" value="p450"/>
    <property type="match status" value="1"/>
</dbReference>
<evidence type="ECO:0000313" key="9">
    <source>
        <dbReference type="EMBL" id="KAH0964586.1"/>
    </source>
</evidence>
<dbReference type="InterPro" id="IPR002403">
    <property type="entry name" value="Cyt_P450_E_grp-IV"/>
</dbReference>